<comment type="catalytic activity">
    <reaction evidence="7">
        <text>deamido-NAD(+) + L-glutamine + ATP + H2O = L-glutamate + AMP + diphosphate + NAD(+) + H(+)</text>
        <dbReference type="Rhea" id="RHEA:24384"/>
        <dbReference type="ChEBI" id="CHEBI:15377"/>
        <dbReference type="ChEBI" id="CHEBI:15378"/>
        <dbReference type="ChEBI" id="CHEBI:29985"/>
        <dbReference type="ChEBI" id="CHEBI:30616"/>
        <dbReference type="ChEBI" id="CHEBI:33019"/>
        <dbReference type="ChEBI" id="CHEBI:57540"/>
        <dbReference type="ChEBI" id="CHEBI:58359"/>
        <dbReference type="ChEBI" id="CHEBI:58437"/>
        <dbReference type="ChEBI" id="CHEBI:456215"/>
        <dbReference type="EC" id="6.3.5.1"/>
    </reaction>
</comment>
<feature type="domain" description="CN hydrolase" evidence="8">
    <location>
        <begin position="5"/>
        <end position="282"/>
    </location>
</feature>
<dbReference type="HAMAP" id="MF_02090">
    <property type="entry name" value="NadE_glutamine_dep"/>
    <property type="match status" value="1"/>
</dbReference>
<comment type="similarity">
    <text evidence="2 7">In the C-terminal section; belongs to the NAD synthetase family.</text>
</comment>
<evidence type="ECO:0000256" key="4">
    <source>
        <dbReference type="ARBA" id="ARBA00022741"/>
    </source>
</evidence>
<name>A0AAD6GVJ8_9EURO</name>
<dbReference type="GO" id="GO:0003952">
    <property type="term" value="F:NAD+ synthase (glutamine-hydrolyzing) activity"/>
    <property type="evidence" value="ECO:0007669"/>
    <property type="project" value="UniProtKB-UniRule"/>
</dbReference>
<proteinExistence type="inferred from homology"/>
<dbReference type="EC" id="6.3.5.1" evidence="7"/>
<dbReference type="GO" id="GO:0004359">
    <property type="term" value="F:glutaminase activity"/>
    <property type="evidence" value="ECO:0007669"/>
    <property type="project" value="InterPro"/>
</dbReference>
<dbReference type="InterPro" id="IPR003694">
    <property type="entry name" value="NAD_synthase"/>
</dbReference>
<dbReference type="AlphaFoldDB" id="A0AAD6GVJ8"/>
<dbReference type="Pfam" id="PF02540">
    <property type="entry name" value="NAD_synthase"/>
    <property type="match status" value="1"/>
</dbReference>
<dbReference type="GO" id="GO:0009435">
    <property type="term" value="P:NAD+ biosynthetic process"/>
    <property type="evidence" value="ECO:0007669"/>
    <property type="project" value="UniProtKB-UniRule"/>
</dbReference>
<evidence type="ECO:0000256" key="5">
    <source>
        <dbReference type="ARBA" id="ARBA00022840"/>
    </source>
</evidence>
<dbReference type="PANTHER" id="PTHR23090:SF9">
    <property type="entry name" value="GLUTAMINE-DEPENDENT NAD(+) SYNTHETASE"/>
    <property type="match status" value="1"/>
</dbReference>
<dbReference type="SUPFAM" id="SSF52402">
    <property type="entry name" value="Adenine nucleotide alpha hydrolases-like"/>
    <property type="match status" value="1"/>
</dbReference>
<sequence>MAPLITLATCALNQWALDFEGNLQRIKKSILKAKEAGATLRVGPELEIPGYGCLDHFLENEVYDNSWDSLYSILTDPELHDIMIDVGCVYMELSNLYMPKDPSNICSTVSQSSTVTADTMPLYLANDGNFREMRFFTPWNRPRHVEDYYLPPYIQKHQGSRHVPIGDVVLSTFDTTLAAETCEELFTPNSPHITMGLNGVEIFTNSSGSHHTLRKLDERIALISEATRKNGGVYLYSNQIGCDGDRLYYDGSAMIFVNGDIVGQSSQFGLNEVEVVVATVDMETVRSYRFAPSRGMQAVAAPEYKRIEVDFSLSHENLDLDEQHSATARRAPRYHLPEEEIAYGPACWLWDYLRRSKAAGFFIPLSGGIDSCATATLVYSMCRQVMKAIKEGNEEVIADVQRIAVYTEKLPSTAEELCNQVLCTSFLGMKEQSSKETRERAQALADRIGAYHTDTNIDDVFHSTRNILTSATGFEPKFKVHGGTTTQNLALQNIQARSRMVISYYMAQELCEVRGRPGGGSLLVLGSSNVDECLRGCSSADINPIGSISKVDLKRFIAWAAEDFDMPILKDFIEATPTAELEPITAEHTQSDEVDMQMTYKELSRFGTLRKVNNLGPFGMFLVLLEEWGGEGEDRLSPREVADKVKKFFHFYQINRHKQTVSTPAYHAESYSPDDHRFDLRPFLYPSAFQSWSFKKIDARVEALEKRIQKKKDDANVSR</sequence>
<dbReference type="PANTHER" id="PTHR23090">
    <property type="entry name" value="NH 3 /GLUTAMINE-DEPENDENT NAD + SYNTHETASE"/>
    <property type="match status" value="1"/>
</dbReference>
<evidence type="ECO:0000256" key="1">
    <source>
        <dbReference type="ARBA" id="ARBA00005188"/>
    </source>
</evidence>
<dbReference type="CDD" id="cd07570">
    <property type="entry name" value="GAT_Gln-NAD-synth"/>
    <property type="match status" value="1"/>
</dbReference>
<protein>
    <recommendedName>
        <fullName evidence="7">Glutamine-dependent NAD(+) synthetase</fullName>
        <ecNumber evidence="7">6.3.5.1</ecNumber>
    </recommendedName>
    <alternativeName>
        <fullName evidence="7">NAD(+) synthase [glutamine-hydrolyzing]</fullName>
    </alternativeName>
</protein>
<evidence type="ECO:0000256" key="7">
    <source>
        <dbReference type="PIRNR" id="PIRNR006630"/>
    </source>
</evidence>
<organism evidence="9 10">
    <name type="scientific">Penicillium hetheringtonii</name>
    <dbReference type="NCBI Taxonomy" id="911720"/>
    <lineage>
        <taxon>Eukaryota</taxon>
        <taxon>Fungi</taxon>
        <taxon>Dikarya</taxon>
        <taxon>Ascomycota</taxon>
        <taxon>Pezizomycotina</taxon>
        <taxon>Eurotiomycetes</taxon>
        <taxon>Eurotiomycetidae</taxon>
        <taxon>Eurotiales</taxon>
        <taxon>Aspergillaceae</taxon>
        <taxon>Penicillium</taxon>
    </lineage>
</organism>
<keyword evidence="3 7" id="KW-0436">Ligase</keyword>
<dbReference type="GO" id="GO:0005737">
    <property type="term" value="C:cytoplasm"/>
    <property type="evidence" value="ECO:0007669"/>
    <property type="project" value="InterPro"/>
</dbReference>
<accession>A0AAD6GVJ8</accession>
<dbReference type="Gene3D" id="3.40.50.620">
    <property type="entry name" value="HUPs"/>
    <property type="match status" value="1"/>
</dbReference>
<dbReference type="FunFam" id="3.40.50.620:FF:000036">
    <property type="entry name" value="Glutamine-dependent NAD(+) synthetase"/>
    <property type="match status" value="1"/>
</dbReference>
<keyword evidence="10" id="KW-1185">Reference proteome</keyword>
<dbReference type="PIRSF" id="PIRSF006630">
    <property type="entry name" value="NADS_GAT"/>
    <property type="match status" value="1"/>
</dbReference>
<dbReference type="InterPro" id="IPR014729">
    <property type="entry name" value="Rossmann-like_a/b/a_fold"/>
</dbReference>
<dbReference type="CDD" id="cd00553">
    <property type="entry name" value="NAD_synthase"/>
    <property type="match status" value="1"/>
</dbReference>
<dbReference type="GO" id="GO:0005524">
    <property type="term" value="F:ATP binding"/>
    <property type="evidence" value="ECO:0007669"/>
    <property type="project" value="UniProtKB-UniRule"/>
</dbReference>
<evidence type="ECO:0000256" key="3">
    <source>
        <dbReference type="ARBA" id="ARBA00022598"/>
    </source>
</evidence>
<evidence type="ECO:0000256" key="2">
    <source>
        <dbReference type="ARBA" id="ARBA00007145"/>
    </source>
</evidence>
<dbReference type="EMBL" id="JAQJAC010000003">
    <property type="protein sequence ID" value="KAJ5590265.1"/>
    <property type="molecule type" value="Genomic_DNA"/>
</dbReference>
<dbReference type="InterPro" id="IPR022310">
    <property type="entry name" value="NAD/GMP_synthase"/>
</dbReference>
<dbReference type="InterPro" id="IPR036526">
    <property type="entry name" value="C-N_Hydrolase_sf"/>
</dbReference>
<dbReference type="Gene3D" id="3.60.110.10">
    <property type="entry name" value="Carbon-nitrogen hydrolase"/>
    <property type="match status" value="1"/>
</dbReference>
<dbReference type="Proteomes" id="UP001216150">
    <property type="component" value="Unassembled WGS sequence"/>
</dbReference>
<reference evidence="9 10" key="1">
    <citation type="journal article" date="2023" name="IMA Fungus">
        <title>Comparative genomic study of the Penicillium genus elucidates a diverse pangenome and 15 lateral gene transfer events.</title>
        <authorList>
            <person name="Petersen C."/>
            <person name="Sorensen T."/>
            <person name="Nielsen M.R."/>
            <person name="Sondergaard T.E."/>
            <person name="Sorensen J.L."/>
            <person name="Fitzpatrick D.A."/>
            <person name="Frisvad J.C."/>
            <person name="Nielsen K.L."/>
        </authorList>
    </citation>
    <scope>NUCLEOTIDE SEQUENCE [LARGE SCALE GENOMIC DNA]</scope>
    <source>
        <strain evidence="9 10">IBT 29057</strain>
    </source>
</reference>
<evidence type="ECO:0000313" key="10">
    <source>
        <dbReference type="Proteomes" id="UP001216150"/>
    </source>
</evidence>
<evidence type="ECO:0000259" key="8">
    <source>
        <dbReference type="PROSITE" id="PS50263"/>
    </source>
</evidence>
<keyword evidence="5 7" id="KW-0067">ATP-binding</keyword>
<gene>
    <name evidence="9" type="ORF">N7450_004237</name>
</gene>
<comment type="caution">
    <text evidence="9">The sequence shown here is derived from an EMBL/GenBank/DDBJ whole genome shotgun (WGS) entry which is preliminary data.</text>
</comment>
<evidence type="ECO:0000256" key="6">
    <source>
        <dbReference type="ARBA" id="ARBA00023027"/>
    </source>
</evidence>
<evidence type="ECO:0000313" key="9">
    <source>
        <dbReference type="EMBL" id="KAJ5590265.1"/>
    </source>
</evidence>
<dbReference type="SUPFAM" id="SSF56317">
    <property type="entry name" value="Carbon-nitrogen hydrolase"/>
    <property type="match status" value="1"/>
</dbReference>
<dbReference type="InterPro" id="IPR014445">
    <property type="entry name" value="Gln-dep_NAD_synthase"/>
</dbReference>
<comment type="pathway">
    <text evidence="1 7">Cofactor biosynthesis; NAD(+) biosynthesis; NAD(+) from deamido-NAD(+) (L-Gln route): step 1/1.</text>
</comment>
<dbReference type="Pfam" id="PF00795">
    <property type="entry name" value="CN_hydrolase"/>
    <property type="match status" value="1"/>
</dbReference>
<keyword evidence="4 7" id="KW-0547">Nucleotide-binding</keyword>
<dbReference type="InterPro" id="IPR003010">
    <property type="entry name" value="C-N_Hydrolase"/>
</dbReference>
<dbReference type="PROSITE" id="PS50263">
    <property type="entry name" value="CN_HYDROLASE"/>
    <property type="match status" value="1"/>
</dbReference>
<keyword evidence="6 7" id="KW-0520">NAD</keyword>